<keyword evidence="6 8" id="KW-0030">Aminoacyl-tRNA synthetase</keyword>
<evidence type="ECO:0000256" key="5">
    <source>
        <dbReference type="ARBA" id="ARBA00022917"/>
    </source>
</evidence>
<dbReference type="NCBIfam" id="TIGR00442">
    <property type="entry name" value="hisS"/>
    <property type="match status" value="1"/>
</dbReference>
<evidence type="ECO:0000256" key="7">
    <source>
        <dbReference type="ARBA" id="ARBA00047639"/>
    </source>
</evidence>
<keyword evidence="3 8" id="KW-0547">Nucleotide-binding</keyword>
<evidence type="ECO:0000313" key="11">
    <source>
        <dbReference type="EMBL" id="HIJ99272.1"/>
    </source>
</evidence>
<feature type="binding site" evidence="9">
    <location>
        <position position="262"/>
    </location>
    <ligand>
        <name>L-histidine</name>
        <dbReference type="ChEBI" id="CHEBI:57595"/>
    </ligand>
</feature>
<dbReference type="CDD" id="cd00859">
    <property type="entry name" value="HisRS_anticodon"/>
    <property type="match status" value="1"/>
</dbReference>
<dbReference type="PANTHER" id="PTHR11476">
    <property type="entry name" value="HISTIDYL-TRNA SYNTHETASE"/>
    <property type="match status" value="1"/>
</dbReference>
<dbReference type="EC" id="6.1.1.21" evidence="8"/>
<dbReference type="InterPro" id="IPR036621">
    <property type="entry name" value="Anticodon-bd_dom_sf"/>
</dbReference>
<proteinExistence type="inferred from homology"/>
<dbReference type="PROSITE" id="PS50862">
    <property type="entry name" value="AA_TRNA_LIGASE_II"/>
    <property type="match status" value="1"/>
</dbReference>
<dbReference type="InterPro" id="IPR004154">
    <property type="entry name" value="Anticodon-bd"/>
</dbReference>
<keyword evidence="5 8" id="KW-0648">Protein biosynthesis</keyword>
<dbReference type="CDD" id="cd00773">
    <property type="entry name" value="HisRS-like_core"/>
    <property type="match status" value="1"/>
</dbReference>
<feature type="binding site" evidence="9">
    <location>
        <position position="109"/>
    </location>
    <ligand>
        <name>L-histidine</name>
        <dbReference type="ChEBI" id="CHEBI:57595"/>
    </ligand>
</feature>
<dbReference type="GO" id="GO:0005829">
    <property type="term" value="C:cytosol"/>
    <property type="evidence" value="ECO:0007669"/>
    <property type="project" value="TreeGrafter"/>
</dbReference>
<evidence type="ECO:0000313" key="12">
    <source>
        <dbReference type="Proteomes" id="UP000604391"/>
    </source>
</evidence>
<dbReference type="InterPro" id="IPR033656">
    <property type="entry name" value="HisRS_anticodon"/>
</dbReference>
<dbReference type="Proteomes" id="UP000604391">
    <property type="component" value="Unassembled WGS sequence"/>
</dbReference>
<keyword evidence="8" id="KW-0963">Cytoplasm</keyword>
<feature type="binding site" evidence="9">
    <location>
        <position position="127"/>
    </location>
    <ligand>
        <name>L-histidine</name>
        <dbReference type="ChEBI" id="CHEBI:57595"/>
    </ligand>
</feature>
<dbReference type="Pfam" id="PF13393">
    <property type="entry name" value="tRNA-synt_His"/>
    <property type="match status" value="1"/>
</dbReference>
<dbReference type="HAMAP" id="MF_00127">
    <property type="entry name" value="His_tRNA_synth"/>
    <property type="match status" value="1"/>
</dbReference>
<reference evidence="11 12" key="1">
    <citation type="journal article" name="Nat. Commun.">
        <title>Undinarchaeota illuminate DPANN phylogeny and the impact of gene transfer on archaeal evolution.</title>
        <authorList>
            <person name="Dombrowski N."/>
            <person name="Williams T.A."/>
            <person name="Sun J."/>
            <person name="Woodcroft B.J."/>
            <person name="Lee J.H."/>
            <person name="Minh B.Q."/>
            <person name="Rinke C."/>
            <person name="Spang A."/>
        </authorList>
    </citation>
    <scope>NUCLEOTIDE SEQUENCE [LARGE SCALE GENOMIC DNA]</scope>
    <source>
        <strain evidence="11">MAG_bin17</strain>
    </source>
</reference>
<dbReference type="InterPro" id="IPR015807">
    <property type="entry name" value="His-tRNA-ligase"/>
</dbReference>
<feature type="binding site" evidence="9">
    <location>
        <begin position="80"/>
        <end position="82"/>
    </location>
    <ligand>
        <name>L-histidine</name>
        <dbReference type="ChEBI" id="CHEBI:57595"/>
    </ligand>
</feature>
<evidence type="ECO:0000259" key="10">
    <source>
        <dbReference type="PROSITE" id="PS50862"/>
    </source>
</evidence>
<comment type="caution">
    <text evidence="11">The sequence shown here is derived from an EMBL/GenBank/DDBJ whole genome shotgun (WGS) entry which is preliminary data.</text>
</comment>
<feature type="binding site" evidence="9">
    <location>
        <begin position="266"/>
        <end position="267"/>
    </location>
    <ligand>
        <name>L-histidine</name>
        <dbReference type="ChEBI" id="CHEBI:57595"/>
    </ligand>
</feature>
<evidence type="ECO:0000256" key="8">
    <source>
        <dbReference type="HAMAP-Rule" id="MF_00127"/>
    </source>
</evidence>
<dbReference type="GO" id="GO:0004821">
    <property type="term" value="F:histidine-tRNA ligase activity"/>
    <property type="evidence" value="ECO:0007669"/>
    <property type="project" value="UniProtKB-UniRule"/>
</dbReference>
<dbReference type="InterPro" id="IPR045864">
    <property type="entry name" value="aa-tRNA-synth_II/BPL/LPL"/>
</dbReference>
<evidence type="ECO:0000256" key="2">
    <source>
        <dbReference type="ARBA" id="ARBA00022598"/>
    </source>
</evidence>
<keyword evidence="2 8" id="KW-0436">Ligase</keyword>
<dbReference type="AlphaFoldDB" id="A0A832XL09"/>
<dbReference type="EMBL" id="DVAD01000003">
    <property type="protein sequence ID" value="HIJ99272.1"/>
    <property type="molecule type" value="Genomic_DNA"/>
</dbReference>
<comment type="subcellular location">
    <subcellularLocation>
        <location evidence="8">Cytoplasm</location>
    </subcellularLocation>
</comment>
<dbReference type="Pfam" id="PF03129">
    <property type="entry name" value="HGTP_anticodon"/>
    <property type="match status" value="1"/>
</dbReference>
<keyword evidence="12" id="KW-1185">Reference proteome</keyword>
<organism evidence="11 12">
    <name type="scientific">Candidatus Undinarchaeum marinum</name>
    <dbReference type="NCBI Taxonomy" id="2756141"/>
    <lineage>
        <taxon>Archaea</taxon>
        <taxon>Candidatus Undinarchaeota</taxon>
        <taxon>Candidatus Undinarchaeia</taxon>
        <taxon>Candidatus Undinarchaeales</taxon>
        <taxon>Candidatus Undinarchaeaceae</taxon>
        <taxon>Candidatus Undinarchaeum</taxon>
    </lineage>
</organism>
<dbReference type="InterPro" id="IPR006195">
    <property type="entry name" value="aa-tRNA-synth_II"/>
</dbReference>
<dbReference type="Gene3D" id="3.40.50.800">
    <property type="entry name" value="Anticodon-binding domain"/>
    <property type="match status" value="1"/>
</dbReference>
<gene>
    <name evidence="8 11" type="primary">hisS</name>
    <name evidence="11" type="ORF">H1011_00425</name>
</gene>
<dbReference type="Gene3D" id="3.30.930.10">
    <property type="entry name" value="Bira Bifunctional Protein, Domain 2"/>
    <property type="match status" value="1"/>
</dbReference>
<evidence type="ECO:0000256" key="6">
    <source>
        <dbReference type="ARBA" id="ARBA00023146"/>
    </source>
</evidence>
<accession>A0A832XL09</accession>
<dbReference type="PANTHER" id="PTHR11476:SF7">
    <property type="entry name" value="HISTIDINE--TRNA LIGASE"/>
    <property type="match status" value="1"/>
</dbReference>
<dbReference type="InterPro" id="IPR004516">
    <property type="entry name" value="HisRS/HisZ"/>
</dbReference>
<name>A0A832XL09_9ARCH</name>
<sequence length="421" mass="47541">MAFEKAKGTRDFSPQEMSLRNYVFDTIRRVYKTYGYQELETPAFERWETLSAKSAGGEDVSKEIFRFTDYGEREMGLRFDLTVPMARYIANNPMIPRPFKRFQIGRVWRYDQPQAGRYREFWQADVDVVGSTEVEADLDALGAVVASLKALGFKDFTVEINNRALLEELAELFEIPRVKCPDLFRCIDKLDKIGMNSVKKEIADKGIKNVDKFLKFIETSGMKELEEKLPESAELAKTKELLKASKALGLGKWLKLTLSMVRGLAYYTSFVFEIKVKGMEKYGSVGAGGRYDDLIGVYGKSDMPATGCSIGVERIIEIMKERKMVDIPKTETKVLVIPIGNTFKDAAKIVQQLRDAGIPSTIDLMKRGPSKLFSYANSLGIPYSLAVGEKEVNSKKYTLKNMESGKQEELGIDKIISKLSN</sequence>
<evidence type="ECO:0000256" key="9">
    <source>
        <dbReference type="PIRSR" id="PIRSR001549-1"/>
    </source>
</evidence>
<feature type="binding site" evidence="9">
    <location>
        <position position="123"/>
    </location>
    <ligand>
        <name>L-histidine</name>
        <dbReference type="ChEBI" id="CHEBI:57595"/>
    </ligand>
</feature>
<evidence type="ECO:0000256" key="3">
    <source>
        <dbReference type="ARBA" id="ARBA00022741"/>
    </source>
</evidence>
<comment type="catalytic activity">
    <reaction evidence="7 8">
        <text>tRNA(His) + L-histidine + ATP = L-histidyl-tRNA(His) + AMP + diphosphate + H(+)</text>
        <dbReference type="Rhea" id="RHEA:17313"/>
        <dbReference type="Rhea" id="RHEA-COMP:9665"/>
        <dbReference type="Rhea" id="RHEA-COMP:9689"/>
        <dbReference type="ChEBI" id="CHEBI:15378"/>
        <dbReference type="ChEBI" id="CHEBI:30616"/>
        <dbReference type="ChEBI" id="CHEBI:33019"/>
        <dbReference type="ChEBI" id="CHEBI:57595"/>
        <dbReference type="ChEBI" id="CHEBI:78442"/>
        <dbReference type="ChEBI" id="CHEBI:78527"/>
        <dbReference type="ChEBI" id="CHEBI:456215"/>
        <dbReference type="EC" id="6.1.1.21"/>
    </reaction>
</comment>
<protein>
    <recommendedName>
        <fullName evidence="8">Histidine--tRNA ligase</fullName>
        <ecNumber evidence="8">6.1.1.21</ecNumber>
    </recommendedName>
    <alternativeName>
        <fullName evidence="8">Histidyl-tRNA synthetase</fullName>
        <shortName evidence="8">HisRS</shortName>
    </alternativeName>
</protein>
<dbReference type="InterPro" id="IPR041715">
    <property type="entry name" value="HisRS-like_core"/>
</dbReference>
<dbReference type="GO" id="GO:0005524">
    <property type="term" value="F:ATP binding"/>
    <property type="evidence" value="ECO:0007669"/>
    <property type="project" value="UniProtKB-UniRule"/>
</dbReference>
<dbReference type="SUPFAM" id="SSF55681">
    <property type="entry name" value="Class II aaRS and biotin synthetases"/>
    <property type="match status" value="1"/>
</dbReference>
<dbReference type="SUPFAM" id="SSF52954">
    <property type="entry name" value="Class II aaRS ABD-related"/>
    <property type="match status" value="1"/>
</dbReference>
<comment type="similarity">
    <text evidence="1 8">Belongs to the class-II aminoacyl-tRNA synthetase family.</text>
</comment>
<dbReference type="GO" id="GO:0003723">
    <property type="term" value="F:RNA binding"/>
    <property type="evidence" value="ECO:0007669"/>
    <property type="project" value="TreeGrafter"/>
</dbReference>
<dbReference type="PIRSF" id="PIRSF001549">
    <property type="entry name" value="His-tRNA_synth"/>
    <property type="match status" value="1"/>
</dbReference>
<keyword evidence="4 8" id="KW-0067">ATP-binding</keyword>
<evidence type="ECO:0000256" key="4">
    <source>
        <dbReference type="ARBA" id="ARBA00022840"/>
    </source>
</evidence>
<dbReference type="GO" id="GO:0006427">
    <property type="term" value="P:histidyl-tRNA aminoacylation"/>
    <property type="evidence" value="ECO:0007669"/>
    <property type="project" value="UniProtKB-UniRule"/>
</dbReference>
<feature type="domain" description="Aminoacyl-transfer RNA synthetases class-II family profile" evidence="10">
    <location>
        <begin position="8"/>
        <end position="338"/>
    </location>
</feature>
<evidence type="ECO:0000256" key="1">
    <source>
        <dbReference type="ARBA" id="ARBA00008226"/>
    </source>
</evidence>